<accession>A0A1G2RFT5</accession>
<dbReference type="EMBL" id="MHUC01000015">
    <property type="protein sequence ID" value="OHA70921.1"/>
    <property type="molecule type" value="Genomic_DNA"/>
</dbReference>
<feature type="transmembrane region" description="Helical" evidence="1">
    <location>
        <begin position="6"/>
        <end position="26"/>
    </location>
</feature>
<sequence>MIIVRWITGLVVVAILFMFCVMGMRIDRDIIRPLQSALRCYTPGEAVCYLQEAQSQLVKRGWQAEADQIIDLIYQLQGSTSINIDFSDVKTELRSMTEWKGENFPMPEMSHHRLIDKYRYGVLVVGIFWVSIVFLVLTFTWQSLLLSMVLLYSRFAKRSRPARRRRYSFSHYIR</sequence>
<keyword evidence="1" id="KW-0472">Membrane</keyword>
<organism evidence="2 3">
    <name type="scientific">Candidatus Wildermuthbacteria bacterium RIFCSPHIGHO2_12_FULL_40_12</name>
    <dbReference type="NCBI Taxonomy" id="1802457"/>
    <lineage>
        <taxon>Bacteria</taxon>
        <taxon>Candidatus Wildermuthiibacteriota</taxon>
    </lineage>
</organism>
<dbReference type="AlphaFoldDB" id="A0A1G2RFT5"/>
<proteinExistence type="predicted"/>
<protein>
    <submittedName>
        <fullName evidence="2">Uncharacterized protein</fullName>
    </submittedName>
</protein>
<evidence type="ECO:0000313" key="2">
    <source>
        <dbReference type="EMBL" id="OHA70921.1"/>
    </source>
</evidence>
<name>A0A1G2RFT5_9BACT</name>
<gene>
    <name evidence="2" type="ORF">A3F15_02080</name>
</gene>
<reference evidence="2 3" key="1">
    <citation type="journal article" date="2016" name="Nat. Commun.">
        <title>Thousands of microbial genomes shed light on interconnected biogeochemical processes in an aquifer system.</title>
        <authorList>
            <person name="Anantharaman K."/>
            <person name="Brown C.T."/>
            <person name="Hug L.A."/>
            <person name="Sharon I."/>
            <person name="Castelle C.J."/>
            <person name="Probst A.J."/>
            <person name="Thomas B.C."/>
            <person name="Singh A."/>
            <person name="Wilkins M.J."/>
            <person name="Karaoz U."/>
            <person name="Brodie E.L."/>
            <person name="Williams K.H."/>
            <person name="Hubbard S.S."/>
            <person name="Banfield J.F."/>
        </authorList>
    </citation>
    <scope>NUCLEOTIDE SEQUENCE [LARGE SCALE GENOMIC DNA]</scope>
</reference>
<feature type="transmembrane region" description="Helical" evidence="1">
    <location>
        <begin position="118"/>
        <end position="135"/>
    </location>
</feature>
<keyword evidence="1" id="KW-1133">Transmembrane helix</keyword>
<comment type="caution">
    <text evidence="2">The sequence shown here is derived from an EMBL/GenBank/DDBJ whole genome shotgun (WGS) entry which is preliminary data.</text>
</comment>
<evidence type="ECO:0000256" key="1">
    <source>
        <dbReference type="SAM" id="Phobius"/>
    </source>
</evidence>
<keyword evidence="1" id="KW-0812">Transmembrane</keyword>
<dbReference type="STRING" id="1802457.A3F15_02080"/>
<dbReference type="Proteomes" id="UP000177078">
    <property type="component" value="Unassembled WGS sequence"/>
</dbReference>
<evidence type="ECO:0000313" key="3">
    <source>
        <dbReference type="Proteomes" id="UP000177078"/>
    </source>
</evidence>